<gene>
    <name evidence="2" type="ORF">CCMA1212_007468</name>
</gene>
<reference evidence="2 3" key="1">
    <citation type="submission" date="2018-01" db="EMBL/GenBank/DDBJ databases">
        <title>Genome characterization of the sugarcane-associated fungus Trichoderma ghanense CCMA-1212 and their application in lignocelulose bioconversion.</title>
        <authorList>
            <person name="Steindorff A.S."/>
            <person name="Mendes T.D."/>
            <person name="Vilela E.S.D."/>
            <person name="Rodrigues D.S."/>
            <person name="Formighieri E.F."/>
            <person name="Melo I.S."/>
            <person name="Favaro L.C.L."/>
        </authorList>
    </citation>
    <scope>NUCLEOTIDE SEQUENCE [LARGE SCALE GENOMIC DNA]</scope>
    <source>
        <strain evidence="2 3">CCMA-1212</strain>
    </source>
</reference>
<feature type="compositionally biased region" description="Polar residues" evidence="1">
    <location>
        <begin position="991"/>
        <end position="1009"/>
    </location>
</feature>
<feature type="compositionally biased region" description="Polar residues" evidence="1">
    <location>
        <begin position="205"/>
        <end position="220"/>
    </location>
</feature>
<feature type="compositionally biased region" description="Polar residues" evidence="1">
    <location>
        <begin position="722"/>
        <end position="746"/>
    </location>
</feature>
<feature type="region of interest" description="Disordered" evidence="1">
    <location>
        <begin position="817"/>
        <end position="843"/>
    </location>
</feature>
<evidence type="ECO:0000313" key="3">
    <source>
        <dbReference type="Proteomes" id="UP001642720"/>
    </source>
</evidence>
<dbReference type="GeneID" id="300579086"/>
<feature type="region of interest" description="Disordered" evidence="1">
    <location>
        <begin position="982"/>
        <end position="1009"/>
    </location>
</feature>
<feature type="compositionally biased region" description="Basic and acidic residues" evidence="1">
    <location>
        <begin position="575"/>
        <end position="587"/>
    </location>
</feature>
<name>A0ABY2H018_9HYPO</name>
<feature type="compositionally biased region" description="Polar residues" evidence="1">
    <location>
        <begin position="327"/>
        <end position="346"/>
    </location>
</feature>
<evidence type="ECO:0000256" key="1">
    <source>
        <dbReference type="SAM" id="MobiDB-lite"/>
    </source>
</evidence>
<accession>A0ABY2H018</accession>
<evidence type="ECO:0000313" key="2">
    <source>
        <dbReference type="EMBL" id="TFB00775.1"/>
    </source>
</evidence>
<feature type="compositionally biased region" description="Polar residues" evidence="1">
    <location>
        <begin position="668"/>
        <end position="677"/>
    </location>
</feature>
<protein>
    <submittedName>
        <fullName evidence="2">Uncharacterized protein</fullName>
    </submittedName>
</protein>
<feature type="compositionally biased region" description="Polar residues" evidence="1">
    <location>
        <begin position="232"/>
        <end position="259"/>
    </location>
</feature>
<proteinExistence type="predicted"/>
<feature type="compositionally biased region" description="Basic residues" evidence="1">
    <location>
        <begin position="1"/>
        <end position="16"/>
    </location>
</feature>
<dbReference type="EMBL" id="PPTA01000010">
    <property type="protein sequence ID" value="TFB00775.1"/>
    <property type="molecule type" value="Genomic_DNA"/>
</dbReference>
<feature type="region of interest" description="Disordered" evidence="1">
    <location>
        <begin position="933"/>
        <end position="962"/>
    </location>
</feature>
<feature type="compositionally biased region" description="Low complexity" evidence="1">
    <location>
        <begin position="528"/>
        <end position="537"/>
    </location>
</feature>
<comment type="caution">
    <text evidence="2">The sequence shown here is derived from an EMBL/GenBank/DDBJ whole genome shotgun (WGS) entry which is preliminary data.</text>
</comment>
<dbReference type="Proteomes" id="UP001642720">
    <property type="component" value="Unassembled WGS sequence"/>
</dbReference>
<feature type="region of interest" description="Disordered" evidence="1">
    <location>
        <begin position="1"/>
        <end position="23"/>
    </location>
</feature>
<feature type="compositionally biased region" description="Basic and acidic residues" evidence="1">
    <location>
        <begin position="650"/>
        <end position="660"/>
    </location>
</feature>
<feature type="region of interest" description="Disordered" evidence="1">
    <location>
        <begin position="193"/>
        <end position="259"/>
    </location>
</feature>
<feature type="compositionally biased region" description="Polar residues" evidence="1">
    <location>
        <begin position="754"/>
        <end position="763"/>
    </location>
</feature>
<dbReference type="RefSeq" id="XP_073556976.1">
    <property type="nucleotide sequence ID" value="XM_073704636.1"/>
</dbReference>
<feature type="compositionally biased region" description="Low complexity" evidence="1">
    <location>
        <begin position="557"/>
        <end position="572"/>
    </location>
</feature>
<feature type="compositionally biased region" description="Polar residues" evidence="1">
    <location>
        <begin position="817"/>
        <end position="831"/>
    </location>
</feature>
<feature type="region of interest" description="Disordered" evidence="1">
    <location>
        <begin position="616"/>
        <end position="792"/>
    </location>
</feature>
<sequence length="1009" mass="109692">MLRRNSCKSQNHRPLSRSRSSVSVARNAVHELTGIEPLAAERDAYLAATISYSKTQPSQGNGPPKSPRLHRQHSVRFAGPNAQPQRKLATRASMAAVGNMNMTRRLAGSQQLSQSSYEPGDDAASLSYARLRKSRSMYSSSMPKSPNYLTANGDHSDVFDAWGVTPRFSSLAKKENEPFRGLDGPALRTPKSMGFLSNSHDRSSCRASISSGRVSDQHAQGSFDETPGRSAHLQSRPSSFFRSSHKYTPNTTGFPKSLRTSSTNTAVLSSAHAYGTSISNVALKQPKLRTTARKISKSLKSRIKGLFSRPKSRDCTADQPEEHQQELESNGASCSRAQTPTGAQQEASLYRVVSHVPSFHSVPQSQQLRSRQGSLGTIEVEEGMLDDDKSRVTSWTNSTTATIANRPVSANWSQQYSSGCGHDGVDALPSSHNQAAAYQDVPPPPAPIVNSQRVYSALMKRLQEKRNENPLMTQDVTTDPLEADTTRSNSTIRRQTRHITYEASSHTIRHVPYDDDVFQDRIERVTVSCSSSESSKSVIRGRPSCDSKPNLGHEACPSPGKPGAEGEPGASPRTGDMKPHSAAESQKRPLSSRSSAFFASPTCHLFRTTSPYRRALRESMKAAQGGDQPQTPDSKYLRSLSALSLPTRRPSTDGSHDDARGAYAESVYSDNSDQAALNNDYPESPLRVVNKGAGSKGHGDATIFLSSETQRPRASGHHARDSSSTSSVEWKTWLSANVSKLETPPTTLKPEFPQETSSASQTYGHVREKTEIESDEHETPQGVADEELSPRLAPREENHQPATFTAMARATFNLANPWQSRSGATNENSPPASGLRPRTICSMDSSPVALKGNLRTIPSMPNVNTYASTPYESSLEVPPLFSTKTLAKSLAPLREETRLKRQSRARMGPNDCSAKSSPGFTTALERQFGVSKMGSPGVWKSSGPSYEADSALGSEADPGVDELGRRELGAQAMGSRRMVDLFLSSRRKRSPSSQMRQSSDTGSMSGAFI</sequence>
<keyword evidence="3" id="KW-1185">Reference proteome</keyword>
<feature type="compositionally biased region" description="Basic and acidic residues" evidence="1">
    <location>
        <begin position="311"/>
        <end position="326"/>
    </location>
</feature>
<feature type="region of interest" description="Disordered" evidence="1">
    <location>
        <begin position="526"/>
        <end position="595"/>
    </location>
</feature>
<feature type="region of interest" description="Disordered" evidence="1">
    <location>
        <begin position="306"/>
        <end position="346"/>
    </location>
</feature>
<organism evidence="2 3">
    <name type="scientific">Trichoderma ghanense</name>
    <dbReference type="NCBI Taxonomy" id="65468"/>
    <lineage>
        <taxon>Eukaryota</taxon>
        <taxon>Fungi</taxon>
        <taxon>Dikarya</taxon>
        <taxon>Ascomycota</taxon>
        <taxon>Pezizomycotina</taxon>
        <taxon>Sordariomycetes</taxon>
        <taxon>Hypocreomycetidae</taxon>
        <taxon>Hypocreales</taxon>
        <taxon>Hypocreaceae</taxon>
        <taxon>Trichoderma</taxon>
    </lineage>
</organism>